<keyword evidence="4" id="KW-0946">Virion</keyword>
<reference evidence="13" key="1">
    <citation type="submission" date="2019-10" db="EMBL/GenBank/DDBJ databases">
        <title>The virome associated to Eryshiphales from vegetable crops in Italy.</title>
        <authorList>
            <person name="Chiapello M."/>
            <person name="Turina M."/>
        </authorList>
    </citation>
    <scope>NUCLEOTIDE SEQUENCE</scope>
    <source>
        <strain evidence="13">PM-A_DN30821</strain>
    </source>
</reference>
<evidence type="ECO:0000256" key="5">
    <source>
        <dbReference type="ARBA" id="ARBA00022845"/>
    </source>
</evidence>
<evidence type="ECO:0000313" key="13">
    <source>
        <dbReference type="EMBL" id="QLL27755.1"/>
    </source>
</evidence>
<dbReference type="GO" id="GO:0005198">
    <property type="term" value="F:structural molecule activity"/>
    <property type="evidence" value="ECO:0007669"/>
    <property type="project" value="InterPro"/>
</dbReference>
<keyword evidence="3" id="KW-0167">Capsid protein</keyword>
<keyword evidence="6" id="KW-0694">RNA-binding</keyword>
<dbReference type="SUPFAM" id="SSF55405">
    <property type="entry name" value="RNA bacteriophage capsid protein"/>
    <property type="match status" value="1"/>
</dbReference>
<comment type="similarity">
    <text evidence="10">Belongs to the Leviviricetes capsid protein family.</text>
</comment>
<keyword evidence="7" id="KW-1142">T=3 icosahedral capsid protein</keyword>
<keyword evidence="5" id="KW-0810">Translation regulation</keyword>
<sequence>MYMPQLAPVTVKDGSKDRVFSPKGITAGVAELVELNASGVALARPRLTVKSGTNGTGRNKVELKLAVPVVQDAVVGGVTRPTIVRTGYADITFTTDAASTLEERSTLRTIVANLLGTANAVKQTIDDVDGLY</sequence>
<dbReference type="Pfam" id="PF01819">
    <property type="entry name" value="Levi_coat"/>
    <property type="match status" value="1"/>
</dbReference>
<protein>
    <recommendedName>
        <fullName evidence="2">Capsid protein</fullName>
    </recommendedName>
    <alternativeName>
        <fullName evidence="9">Coat protein</fullName>
    </alternativeName>
</protein>
<dbReference type="InterPro" id="IPR002703">
    <property type="entry name" value="Levivir_coat"/>
</dbReference>
<evidence type="ECO:0000256" key="4">
    <source>
        <dbReference type="ARBA" id="ARBA00022844"/>
    </source>
</evidence>
<evidence type="ECO:0000256" key="7">
    <source>
        <dbReference type="ARBA" id="ARBA00023060"/>
    </source>
</evidence>
<dbReference type="Gene3D" id="3.30.380.10">
    <property type="entry name" value="MS2 Viral Coat Protein"/>
    <property type="match status" value="1"/>
</dbReference>
<organism evidence="13">
    <name type="scientific">Erysiphales associated levi-like virus 1</name>
    <dbReference type="NCBI Taxonomy" id="2754851"/>
    <lineage>
        <taxon>Viruses</taxon>
        <taxon>Riboviria</taxon>
        <taxon>Orthornavirae</taxon>
        <taxon>Lenarviricota</taxon>
        <taxon>Leviviricetes</taxon>
        <taxon>Norzivirales</taxon>
        <taxon>Fiersviridae</taxon>
        <taxon>Emesvirus</taxon>
    </lineage>
</organism>
<dbReference type="GO" id="GO:0039617">
    <property type="term" value="C:T=3 icosahedral viral capsid"/>
    <property type="evidence" value="ECO:0007669"/>
    <property type="project" value="UniProtKB-KW"/>
</dbReference>
<evidence type="ECO:0000256" key="6">
    <source>
        <dbReference type="ARBA" id="ARBA00022884"/>
    </source>
</evidence>
<name>A0A7D6IMD9_9VIRU</name>
<proteinExistence type="inferred from homology"/>
<evidence type="ECO:0000256" key="9">
    <source>
        <dbReference type="ARBA" id="ARBA00031336"/>
    </source>
</evidence>
<accession>A0A7D6IMD9</accession>
<evidence type="ECO:0000256" key="3">
    <source>
        <dbReference type="ARBA" id="ARBA00022561"/>
    </source>
</evidence>
<comment type="subunit">
    <text evidence="11">Homodimer. The capsid proteins form dimers that assemble by group of 5. Twelve such pentamers are linked together with free dimers. The homodimers binds to the viral RNA via an operator hairpin, but also to many other RNA sequences in the viral genome; this interaction probably shifts the virus from the replicative to the assembly phase and ensures specific encapsidation of the viral genome.</text>
</comment>
<dbReference type="GO" id="GO:0003723">
    <property type="term" value="F:RNA binding"/>
    <property type="evidence" value="ECO:0007669"/>
    <property type="project" value="UniProtKB-KW"/>
</dbReference>
<evidence type="ECO:0000256" key="1">
    <source>
        <dbReference type="ARBA" id="ARBA00004328"/>
    </source>
</evidence>
<evidence type="ECO:0000256" key="12">
    <source>
        <dbReference type="ARBA" id="ARBA00055478"/>
    </source>
</evidence>
<comment type="subcellular location">
    <subcellularLocation>
        <location evidence="1">Virion</location>
    </subcellularLocation>
</comment>
<evidence type="ECO:0000256" key="2">
    <source>
        <dbReference type="ARBA" id="ARBA00018091"/>
    </source>
</evidence>
<comment type="function">
    <text evidence="8">Acts as a translational repressor of viral replicase synthesis late in infection. This latter function is the result of capsid protein interaction with an RNA hairpin which contains the replicase ribosome-binding site.</text>
</comment>
<dbReference type="InterPro" id="IPR015954">
    <property type="entry name" value="Phage_RNA-type_capsid"/>
</dbReference>
<dbReference type="EMBL" id="MN609868">
    <property type="protein sequence ID" value="QLL27755.1"/>
    <property type="molecule type" value="Genomic_RNA"/>
</dbReference>
<evidence type="ECO:0000256" key="10">
    <source>
        <dbReference type="ARBA" id="ARBA00035111"/>
    </source>
</evidence>
<comment type="function">
    <text evidence="12">Capsid protein self-assembles to form an icosahedral capsid with a T=3 symmetry, about 26 nm in diameter, and consisting of 89 capsid proteins dimers (178 capsid proteins). Involved in viral genome encapsidation through the interaction between a capsid protein dimer and the multiple packaging signals present in the RNA genome. The capsid also contains 1 copy of the A2 maturation protein.</text>
</comment>
<evidence type="ECO:0000256" key="8">
    <source>
        <dbReference type="ARBA" id="ARBA00029390"/>
    </source>
</evidence>
<evidence type="ECO:0000256" key="11">
    <source>
        <dbReference type="ARBA" id="ARBA00046996"/>
    </source>
</evidence>